<reference evidence="11 12" key="1">
    <citation type="submission" date="2022-12" db="EMBL/GenBank/DDBJ databases">
        <title>Chromosome-level genome of Tegillarca granosa.</title>
        <authorList>
            <person name="Kim J."/>
        </authorList>
    </citation>
    <scope>NUCLEOTIDE SEQUENCE [LARGE SCALE GENOMIC DNA]</scope>
    <source>
        <strain evidence="11">Teg-2019</strain>
        <tissue evidence="11">Adductor muscle</tissue>
    </source>
</reference>
<keyword evidence="4" id="KW-0297">G-protein coupled receptor</keyword>
<evidence type="ECO:0000259" key="10">
    <source>
        <dbReference type="PROSITE" id="PS50259"/>
    </source>
</evidence>
<accession>A0ABQ9E4L5</accession>
<evidence type="ECO:0000256" key="2">
    <source>
        <dbReference type="ARBA" id="ARBA00022692"/>
    </source>
</evidence>
<evidence type="ECO:0000256" key="3">
    <source>
        <dbReference type="ARBA" id="ARBA00022989"/>
    </source>
</evidence>
<feature type="domain" description="G-protein coupled receptors family 3 profile" evidence="10">
    <location>
        <begin position="1"/>
        <end position="124"/>
    </location>
</feature>
<evidence type="ECO:0000256" key="1">
    <source>
        <dbReference type="ARBA" id="ARBA00004141"/>
    </source>
</evidence>
<evidence type="ECO:0000313" key="11">
    <source>
        <dbReference type="EMBL" id="KAJ8298676.1"/>
    </source>
</evidence>
<evidence type="ECO:0000256" key="8">
    <source>
        <dbReference type="ARBA" id="ARBA00023224"/>
    </source>
</evidence>
<comment type="subcellular location">
    <subcellularLocation>
        <location evidence="1">Membrane</location>
        <topology evidence="1">Multi-pass membrane protein</topology>
    </subcellularLocation>
</comment>
<keyword evidence="8" id="KW-0807">Transducer</keyword>
<evidence type="ECO:0000256" key="7">
    <source>
        <dbReference type="ARBA" id="ARBA00023180"/>
    </source>
</evidence>
<keyword evidence="6" id="KW-0675">Receptor</keyword>
<evidence type="ECO:0000256" key="6">
    <source>
        <dbReference type="ARBA" id="ARBA00023170"/>
    </source>
</evidence>
<evidence type="ECO:0000256" key="4">
    <source>
        <dbReference type="ARBA" id="ARBA00023040"/>
    </source>
</evidence>
<organism evidence="11 12">
    <name type="scientific">Tegillarca granosa</name>
    <name type="common">Malaysian cockle</name>
    <name type="synonym">Anadara granosa</name>
    <dbReference type="NCBI Taxonomy" id="220873"/>
    <lineage>
        <taxon>Eukaryota</taxon>
        <taxon>Metazoa</taxon>
        <taxon>Spiralia</taxon>
        <taxon>Lophotrochozoa</taxon>
        <taxon>Mollusca</taxon>
        <taxon>Bivalvia</taxon>
        <taxon>Autobranchia</taxon>
        <taxon>Pteriomorphia</taxon>
        <taxon>Arcoida</taxon>
        <taxon>Arcoidea</taxon>
        <taxon>Arcidae</taxon>
        <taxon>Tegillarca</taxon>
    </lineage>
</organism>
<dbReference type="InterPro" id="IPR017978">
    <property type="entry name" value="GPCR_3_C"/>
</dbReference>
<keyword evidence="2 9" id="KW-0812">Transmembrane</keyword>
<dbReference type="PANTHER" id="PTHR10519">
    <property type="entry name" value="GABA-B RECEPTOR"/>
    <property type="match status" value="1"/>
</dbReference>
<keyword evidence="12" id="KW-1185">Reference proteome</keyword>
<dbReference type="Pfam" id="PF00003">
    <property type="entry name" value="7tm_3"/>
    <property type="match status" value="1"/>
</dbReference>
<gene>
    <name evidence="11" type="ORF">KUTeg_022736</name>
</gene>
<feature type="transmembrane region" description="Helical" evidence="9">
    <location>
        <begin position="100"/>
        <end position="119"/>
    </location>
</feature>
<feature type="transmembrane region" description="Helical" evidence="9">
    <location>
        <begin position="31"/>
        <end position="53"/>
    </location>
</feature>
<comment type="caution">
    <text evidence="11">The sequence shown here is derived from an EMBL/GenBank/DDBJ whole genome shotgun (WGS) entry which is preliminary data.</text>
</comment>
<sequence length="178" mass="20581">MASNIRSLEVNDDDNTIETLLYRRCYHEKQIYWLSVQFISKGIMLSFGTFLAWETRMVVVPALNDSKLIGFCVYNIVIMSAFGVPMQYTLPDNKPTVKFILMSMVIIFCTTLVPCILFVPKLKLRKQTDNLRFYPTTVNIERHQTMSSSCKEDKDAELGLKEENQRLRMVLANKPLVV</sequence>
<protein>
    <recommendedName>
        <fullName evidence="10">G-protein coupled receptors family 3 profile domain-containing protein</fullName>
    </recommendedName>
</protein>
<feature type="transmembrane region" description="Helical" evidence="9">
    <location>
        <begin position="68"/>
        <end position="88"/>
    </location>
</feature>
<evidence type="ECO:0000256" key="5">
    <source>
        <dbReference type="ARBA" id="ARBA00023136"/>
    </source>
</evidence>
<dbReference type="EMBL" id="JARBDR010000921">
    <property type="protein sequence ID" value="KAJ8298676.1"/>
    <property type="molecule type" value="Genomic_DNA"/>
</dbReference>
<name>A0ABQ9E4L5_TEGGR</name>
<dbReference type="PANTHER" id="PTHR10519:SF20">
    <property type="entry name" value="G-PROTEIN COUPLED RECEPTOR 156-RELATED"/>
    <property type="match status" value="1"/>
</dbReference>
<keyword evidence="3 9" id="KW-1133">Transmembrane helix</keyword>
<evidence type="ECO:0000313" key="12">
    <source>
        <dbReference type="Proteomes" id="UP001217089"/>
    </source>
</evidence>
<dbReference type="PROSITE" id="PS50259">
    <property type="entry name" value="G_PROTEIN_RECEP_F3_4"/>
    <property type="match status" value="1"/>
</dbReference>
<evidence type="ECO:0000256" key="9">
    <source>
        <dbReference type="SAM" id="Phobius"/>
    </source>
</evidence>
<dbReference type="InterPro" id="IPR002455">
    <property type="entry name" value="GPCR3_GABA-B"/>
</dbReference>
<dbReference type="Proteomes" id="UP001217089">
    <property type="component" value="Unassembled WGS sequence"/>
</dbReference>
<keyword evidence="7" id="KW-0325">Glycoprotein</keyword>
<keyword evidence="5 9" id="KW-0472">Membrane</keyword>
<proteinExistence type="predicted"/>